<dbReference type="EMBL" id="RSCE01000011">
    <property type="protein sequence ID" value="RSH78908.1"/>
    <property type="molecule type" value="Genomic_DNA"/>
</dbReference>
<reference evidence="1 2" key="1">
    <citation type="submission" date="2018-11" db="EMBL/GenBank/DDBJ databases">
        <title>Genome sequence of Apiotrichum porosum DSM 27194.</title>
        <authorList>
            <person name="Aliyu H."/>
            <person name="Gorte O."/>
            <person name="Ochsenreither K."/>
        </authorList>
    </citation>
    <scope>NUCLEOTIDE SEQUENCE [LARGE SCALE GENOMIC DNA]</scope>
    <source>
        <strain evidence="1 2">DSM 27194</strain>
    </source>
</reference>
<accession>A0A427XJB6</accession>
<dbReference type="Proteomes" id="UP000279236">
    <property type="component" value="Unassembled WGS sequence"/>
</dbReference>
<proteinExistence type="predicted"/>
<evidence type="ECO:0000313" key="2">
    <source>
        <dbReference type="Proteomes" id="UP000279236"/>
    </source>
</evidence>
<keyword evidence="2" id="KW-1185">Reference proteome</keyword>
<organism evidence="1 2">
    <name type="scientific">Apiotrichum porosum</name>
    <dbReference type="NCBI Taxonomy" id="105984"/>
    <lineage>
        <taxon>Eukaryota</taxon>
        <taxon>Fungi</taxon>
        <taxon>Dikarya</taxon>
        <taxon>Basidiomycota</taxon>
        <taxon>Agaricomycotina</taxon>
        <taxon>Tremellomycetes</taxon>
        <taxon>Trichosporonales</taxon>
        <taxon>Trichosporonaceae</taxon>
        <taxon>Apiotrichum</taxon>
    </lineage>
</organism>
<name>A0A427XJB6_9TREE</name>
<evidence type="ECO:0000313" key="1">
    <source>
        <dbReference type="EMBL" id="RSH78908.1"/>
    </source>
</evidence>
<protein>
    <submittedName>
        <fullName evidence="1">Uncharacterized protein</fullName>
    </submittedName>
</protein>
<gene>
    <name evidence="1" type="ORF">EHS24_001831</name>
</gene>
<comment type="caution">
    <text evidence="1">The sequence shown here is derived from an EMBL/GenBank/DDBJ whole genome shotgun (WGS) entry which is preliminary data.</text>
</comment>
<sequence>MSKTAQMPMLKMNEMWASMEWIPRPLRSLIREGQARGWCAVEDAMIAARCYLGHLEQAGMHRAPIIEAGLAPTAETYALI</sequence>
<dbReference type="STRING" id="105984.A0A427XJB6"/>
<dbReference type="GeneID" id="39586374"/>
<dbReference type="AlphaFoldDB" id="A0A427XJB6"/>
<dbReference type="RefSeq" id="XP_028474055.1">
    <property type="nucleotide sequence ID" value="XM_028617592.1"/>
</dbReference>